<dbReference type="STRING" id="1299998.AUL39_06910"/>
<gene>
    <name evidence="1" type="ORF">AUL39_06910</name>
</gene>
<accession>A0A117J4D9</accession>
<organism evidence="1 2">
    <name type="scientific">Tractidigestivibacter scatoligenes</name>
    <name type="common">Olsenella scatoligenes</name>
    <dbReference type="NCBI Taxonomy" id="1299998"/>
    <lineage>
        <taxon>Bacteria</taxon>
        <taxon>Bacillati</taxon>
        <taxon>Actinomycetota</taxon>
        <taxon>Coriobacteriia</taxon>
        <taxon>Coriobacteriales</taxon>
        <taxon>Atopobiaceae</taxon>
        <taxon>Tractidigestivibacter</taxon>
    </lineage>
</organism>
<proteinExistence type="predicted"/>
<keyword evidence="2" id="KW-1185">Reference proteome</keyword>
<reference evidence="1 2" key="1">
    <citation type="submission" date="2015-12" db="EMBL/GenBank/DDBJ databases">
        <title>Draft Genome Sequence of Olsenella scatoligenes SK9K4T; a Producer of 3-Methylindole- (skatole) and 4-Methylphenol- (p-cresol) Isolated from Pig Feces.</title>
        <authorList>
            <person name="Li X."/>
            <person name="Borg B."/>
            <person name="Canibe N."/>
        </authorList>
    </citation>
    <scope>NUCLEOTIDE SEQUENCE [LARGE SCALE GENOMIC DNA]</scope>
    <source>
        <strain evidence="1 2">SK9K4</strain>
    </source>
</reference>
<evidence type="ECO:0000313" key="1">
    <source>
        <dbReference type="EMBL" id="KUH58689.1"/>
    </source>
</evidence>
<name>A0A117J4D9_TRASO</name>
<comment type="caution">
    <text evidence="1">The sequence shown here is derived from an EMBL/GenBank/DDBJ whole genome shotgun (WGS) entry which is preliminary data.</text>
</comment>
<evidence type="ECO:0000313" key="2">
    <source>
        <dbReference type="Proteomes" id="UP000054078"/>
    </source>
</evidence>
<dbReference type="Proteomes" id="UP000054078">
    <property type="component" value="Unassembled WGS sequence"/>
</dbReference>
<dbReference type="EMBL" id="LOJF01000009">
    <property type="protein sequence ID" value="KUH58689.1"/>
    <property type="molecule type" value="Genomic_DNA"/>
</dbReference>
<sequence length="100" mass="11311">MLRDYLLVLQSDIPGKQENARLRILRLMAALFVGLSFEVALNDDTIAEQLKVDCSGCVHRLECLADFRASDGASAQDEFLRDQKFKSSNSYQKCDDSQTY</sequence>
<dbReference type="AlphaFoldDB" id="A0A117J4D9"/>
<protein>
    <submittedName>
        <fullName evidence="1">Uncharacterized protein</fullName>
    </submittedName>
</protein>